<dbReference type="GO" id="GO:0000978">
    <property type="term" value="F:RNA polymerase II cis-regulatory region sequence-specific DNA binding"/>
    <property type="evidence" value="ECO:0007669"/>
    <property type="project" value="TreeGrafter"/>
</dbReference>
<comment type="subcellular location">
    <subcellularLocation>
        <location evidence="1">Nucleus</location>
    </subcellularLocation>
</comment>
<evidence type="ECO:0000256" key="8">
    <source>
        <dbReference type="ARBA" id="ARBA00023242"/>
    </source>
</evidence>
<dbReference type="PANTHER" id="PTHR24399:SF70">
    <property type="entry name" value="C2H2-TYPE DOMAIN-CONTAINING PROTEIN"/>
    <property type="match status" value="1"/>
</dbReference>
<evidence type="ECO:0000256" key="3">
    <source>
        <dbReference type="ARBA" id="ARBA00022737"/>
    </source>
</evidence>
<comment type="caution">
    <text evidence="12">The sequence shown here is derived from an EMBL/GenBank/DDBJ whole genome shotgun (WGS) entry which is preliminary data.</text>
</comment>
<reference evidence="12 13" key="1">
    <citation type="submission" date="2023-03" db="EMBL/GenBank/DDBJ databases">
        <title>High-quality genome of Scylla paramamosain provides insights in environmental adaptation.</title>
        <authorList>
            <person name="Zhang L."/>
        </authorList>
    </citation>
    <scope>NUCLEOTIDE SEQUENCE [LARGE SCALE GENOMIC DNA]</scope>
    <source>
        <strain evidence="12">LZ_2023a</strain>
        <tissue evidence="12">Muscle</tissue>
    </source>
</reference>
<dbReference type="EMBL" id="JARAKH010000033">
    <property type="protein sequence ID" value="KAK8385348.1"/>
    <property type="molecule type" value="Genomic_DNA"/>
</dbReference>
<feature type="domain" description="C2H2-type" evidence="11">
    <location>
        <begin position="324"/>
        <end position="351"/>
    </location>
</feature>
<keyword evidence="7" id="KW-0804">Transcription</keyword>
<evidence type="ECO:0000256" key="7">
    <source>
        <dbReference type="ARBA" id="ARBA00023163"/>
    </source>
</evidence>
<evidence type="ECO:0000256" key="1">
    <source>
        <dbReference type="ARBA" id="ARBA00004123"/>
    </source>
</evidence>
<dbReference type="AlphaFoldDB" id="A0AAW0TCF8"/>
<dbReference type="PANTHER" id="PTHR24399">
    <property type="entry name" value="ZINC FINGER AND BTB DOMAIN-CONTAINING"/>
    <property type="match status" value="1"/>
</dbReference>
<dbReference type="InterPro" id="IPR013087">
    <property type="entry name" value="Znf_C2H2_type"/>
</dbReference>
<evidence type="ECO:0000256" key="9">
    <source>
        <dbReference type="PROSITE-ProRule" id="PRU00042"/>
    </source>
</evidence>
<organism evidence="12 13">
    <name type="scientific">Scylla paramamosain</name>
    <name type="common">Mud crab</name>
    <dbReference type="NCBI Taxonomy" id="85552"/>
    <lineage>
        <taxon>Eukaryota</taxon>
        <taxon>Metazoa</taxon>
        <taxon>Ecdysozoa</taxon>
        <taxon>Arthropoda</taxon>
        <taxon>Crustacea</taxon>
        <taxon>Multicrustacea</taxon>
        <taxon>Malacostraca</taxon>
        <taxon>Eumalacostraca</taxon>
        <taxon>Eucarida</taxon>
        <taxon>Decapoda</taxon>
        <taxon>Pleocyemata</taxon>
        <taxon>Brachyura</taxon>
        <taxon>Eubrachyura</taxon>
        <taxon>Portunoidea</taxon>
        <taxon>Portunidae</taxon>
        <taxon>Portuninae</taxon>
        <taxon>Scylla</taxon>
    </lineage>
</organism>
<sequence>MTRRNLVHSGVEEKSGGRYSQLTQTLTQTQQSVVARNLMSSLWQNVKRKEWKVPVQRLWKVYTLSGNLRRYAEVHSLGPFVCDCCGKTFVQRRLLILHTNKQACLHASRGRFGVMSIHRGLKCEECGRNFSKPESLAAHTALHLTGGTIMCEVCNKLFSSKTRHNSSATTSCTPAQGTSCAGGAGGRTPQSGDLNKHIDAAYGGVGDSEFEEEEEEVLVVPIAHFSDKRKRYRSLGSLRKHQCEECGSRFSHRDVLIKHYSTYTCTKPFQCEEWSKAFARKDILATHALRHTKRRAFTCDDCGTDFWKKSSLRQHVMTHLLPEFKCEVCGKEFRVKVSLENHLRVQCGVKEFACVHCAFWLAGRLAGWVTDLSD</sequence>
<dbReference type="PROSITE" id="PS00028">
    <property type="entry name" value="ZINC_FINGER_C2H2_1"/>
    <property type="match status" value="2"/>
</dbReference>
<dbReference type="Gene3D" id="3.30.160.60">
    <property type="entry name" value="Classic Zinc Finger"/>
    <property type="match status" value="4"/>
</dbReference>
<name>A0AAW0TCF8_SCYPA</name>
<dbReference type="Pfam" id="PF00096">
    <property type="entry name" value="zf-C2H2"/>
    <property type="match status" value="3"/>
</dbReference>
<keyword evidence="3" id="KW-0677">Repeat</keyword>
<dbReference type="GO" id="GO:0008270">
    <property type="term" value="F:zinc ion binding"/>
    <property type="evidence" value="ECO:0007669"/>
    <property type="project" value="UniProtKB-KW"/>
</dbReference>
<dbReference type="GO" id="GO:0001817">
    <property type="term" value="P:regulation of cytokine production"/>
    <property type="evidence" value="ECO:0007669"/>
    <property type="project" value="TreeGrafter"/>
</dbReference>
<keyword evidence="8" id="KW-0539">Nucleus</keyword>
<evidence type="ECO:0000256" key="10">
    <source>
        <dbReference type="SAM" id="MobiDB-lite"/>
    </source>
</evidence>
<protein>
    <recommendedName>
        <fullName evidence="11">C2H2-type domain-containing protein</fullName>
    </recommendedName>
</protein>
<dbReference type="FunFam" id="3.30.160.60:FF:000100">
    <property type="entry name" value="Zinc finger 45-like"/>
    <property type="match status" value="1"/>
</dbReference>
<feature type="domain" description="C2H2-type" evidence="11">
    <location>
        <begin position="121"/>
        <end position="143"/>
    </location>
</feature>
<evidence type="ECO:0000259" key="11">
    <source>
        <dbReference type="PROSITE" id="PS50157"/>
    </source>
</evidence>
<dbReference type="SMART" id="SM00355">
    <property type="entry name" value="ZnF_C2H2"/>
    <property type="match status" value="6"/>
</dbReference>
<evidence type="ECO:0000256" key="4">
    <source>
        <dbReference type="ARBA" id="ARBA00022771"/>
    </source>
</evidence>
<accession>A0AAW0TCF8</accession>
<feature type="domain" description="C2H2-type" evidence="11">
    <location>
        <begin position="269"/>
        <end position="296"/>
    </location>
</feature>
<dbReference type="PROSITE" id="PS50157">
    <property type="entry name" value="ZINC_FINGER_C2H2_2"/>
    <property type="match status" value="6"/>
</dbReference>
<evidence type="ECO:0000256" key="5">
    <source>
        <dbReference type="ARBA" id="ARBA00022833"/>
    </source>
</evidence>
<proteinExistence type="predicted"/>
<evidence type="ECO:0000313" key="13">
    <source>
        <dbReference type="Proteomes" id="UP001487740"/>
    </source>
</evidence>
<keyword evidence="4 9" id="KW-0863">Zinc-finger</keyword>
<gene>
    <name evidence="12" type="ORF">O3P69_012286</name>
</gene>
<keyword evidence="5" id="KW-0862">Zinc</keyword>
<feature type="domain" description="C2H2-type" evidence="11">
    <location>
        <begin position="297"/>
        <end position="319"/>
    </location>
</feature>
<dbReference type="SUPFAM" id="SSF57667">
    <property type="entry name" value="beta-beta-alpha zinc fingers"/>
    <property type="match status" value="4"/>
</dbReference>
<keyword evidence="13" id="KW-1185">Reference proteome</keyword>
<evidence type="ECO:0000313" key="12">
    <source>
        <dbReference type="EMBL" id="KAK8385348.1"/>
    </source>
</evidence>
<dbReference type="InterPro" id="IPR036236">
    <property type="entry name" value="Znf_C2H2_sf"/>
</dbReference>
<feature type="domain" description="C2H2-type" evidence="11">
    <location>
        <begin position="241"/>
        <end position="268"/>
    </location>
</feature>
<evidence type="ECO:0000256" key="6">
    <source>
        <dbReference type="ARBA" id="ARBA00023015"/>
    </source>
</evidence>
<feature type="domain" description="C2H2-type" evidence="11">
    <location>
        <begin position="80"/>
        <end position="111"/>
    </location>
</feature>
<keyword evidence="2" id="KW-0479">Metal-binding</keyword>
<dbReference type="GO" id="GO:0001227">
    <property type="term" value="F:DNA-binding transcription repressor activity, RNA polymerase II-specific"/>
    <property type="evidence" value="ECO:0007669"/>
    <property type="project" value="TreeGrafter"/>
</dbReference>
<feature type="region of interest" description="Disordered" evidence="10">
    <location>
        <begin position="172"/>
        <end position="193"/>
    </location>
</feature>
<keyword evidence="6" id="KW-0805">Transcription regulation</keyword>
<evidence type="ECO:0000256" key="2">
    <source>
        <dbReference type="ARBA" id="ARBA00022723"/>
    </source>
</evidence>
<dbReference type="GO" id="GO:0002682">
    <property type="term" value="P:regulation of immune system process"/>
    <property type="evidence" value="ECO:0007669"/>
    <property type="project" value="TreeGrafter"/>
</dbReference>
<dbReference type="GO" id="GO:0005654">
    <property type="term" value="C:nucleoplasm"/>
    <property type="evidence" value="ECO:0007669"/>
    <property type="project" value="TreeGrafter"/>
</dbReference>
<dbReference type="Proteomes" id="UP001487740">
    <property type="component" value="Unassembled WGS sequence"/>
</dbReference>